<dbReference type="Proteomes" id="UP000293562">
    <property type="component" value="Unassembled WGS sequence"/>
</dbReference>
<organism evidence="2 3">
    <name type="scientific">Ancylomarina subtilis</name>
    <dbReference type="NCBI Taxonomy" id="1639035"/>
    <lineage>
        <taxon>Bacteria</taxon>
        <taxon>Pseudomonadati</taxon>
        <taxon>Bacteroidota</taxon>
        <taxon>Bacteroidia</taxon>
        <taxon>Marinilabiliales</taxon>
        <taxon>Marinifilaceae</taxon>
        <taxon>Ancylomarina</taxon>
    </lineage>
</organism>
<protein>
    <submittedName>
        <fullName evidence="2">Uncharacterized protein</fullName>
    </submittedName>
</protein>
<keyword evidence="3" id="KW-1185">Reference proteome</keyword>
<comment type="caution">
    <text evidence="2">The sequence shown here is derived from an EMBL/GenBank/DDBJ whole genome shotgun (WGS) entry which is preliminary data.</text>
</comment>
<feature type="chain" id="PRO_5020408210" evidence="1">
    <location>
        <begin position="22"/>
        <end position="269"/>
    </location>
</feature>
<name>A0A4Q7V9H9_9BACT</name>
<accession>A0A4Q7V9H9</accession>
<dbReference type="RefSeq" id="WP_130307727.1">
    <property type="nucleotide sequence ID" value="NZ_SHKN01000002.1"/>
</dbReference>
<proteinExistence type="predicted"/>
<dbReference type="AlphaFoldDB" id="A0A4Q7V9H9"/>
<evidence type="ECO:0000313" key="3">
    <source>
        <dbReference type="Proteomes" id="UP000293562"/>
    </source>
</evidence>
<dbReference type="OrthoDB" id="1117211at2"/>
<feature type="signal peptide" evidence="1">
    <location>
        <begin position="1"/>
        <end position="21"/>
    </location>
</feature>
<evidence type="ECO:0000313" key="2">
    <source>
        <dbReference type="EMBL" id="RZT93145.1"/>
    </source>
</evidence>
<reference evidence="2 3" key="1">
    <citation type="submission" date="2019-02" db="EMBL/GenBank/DDBJ databases">
        <title>Genomic Encyclopedia of Type Strains, Phase IV (KMG-IV): sequencing the most valuable type-strain genomes for metagenomic binning, comparative biology and taxonomic classification.</title>
        <authorList>
            <person name="Goeker M."/>
        </authorList>
    </citation>
    <scope>NUCLEOTIDE SEQUENCE [LARGE SCALE GENOMIC DNA]</scope>
    <source>
        <strain evidence="2 3">DSM 28825</strain>
    </source>
</reference>
<sequence length="269" mass="28132">MKSIKLIIASLLLMVGGNVFAQTGTTPFVGSTHTYEVTRGLATGSTLTWSVLNTADKSGADAGDFSIASNGGATVDITWKKAGNYTVQLAEENSTTGCITLRQSDVVVGTNQFDIAIADLTATCSDASGTVIVNNANDNLGTTSKTFTIDMKTQADMTGATFIPDWKFDYEVTSTNGDLQSVTFDDNTAVTSPVVGANSATGTVTVNNDDYSIQLTVVFNNTWNNGDVITVTLSNGIELTYNTPDGLNTNDEGAITINALPATTNITTD</sequence>
<keyword evidence="1" id="KW-0732">Signal</keyword>
<gene>
    <name evidence="2" type="ORF">EV201_2297</name>
</gene>
<dbReference type="EMBL" id="SHKN01000002">
    <property type="protein sequence ID" value="RZT93145.1"/>
    <property type="molecule type" value="Genomic_DNA"/>
</dbReference>
<evidence type="ECO:0000256" key="1">
    <source>
        <dbReference type="SAM" id="SignalP"/>
    </source>
</evidence>